<dbReference type="InterPro" id="IPR009057">
    <property type="entry name" value="Homeodomain-like_sf"/>
</dbReference>
<dbReference type="RefSeq" id="WP_133390645.1">
    <property type="nucleotide sequence ID" value="NZ_SMUW01000033.1"/>
</dbReference>
<sequence>MPQASKGELTRNKILRDTNEFFNKNGINSTITEIGQQTGLGKSKITNYFPKKEILFKAILEEYNEKAQHLFLQYHQGDIQFSFSWYVSYISKVMDLMYEYRAVINFSLVEDNNFEVNKHIRESYLKNKKVIHQRIEFMVNQGLIDSSLLDQSEFNVFVLQYYSVASFWINIFQRVESERSYFESKPDYLKAILACFNPYLTKKGKEEKSKAVEEFFAQEEA</sequence>
<dbReference type="Proteomes" id="UP000295438">
    <property type="component" value="Unassembled WGS sequence"/>
</dbReference>
<organism evidence="4 5">
    <name type="scientific">Algoriphagus formosus</name>
    <dbReference type="NCBI Taxonomy" id="2007308"/>
    <lineage>
        <taxon>Bacteria</taxon>
        <taxon>Pseudomonadati</taxon>
        <taxon>Bacteroidota</taxon>
        <taxon>Cytophagia</taxon>
        <taxon>Cytophagales</taxon>
        <taxon>Cyclobacteriaceae</taxon>
        <taxon>Algoriphagus</taxon>
    </lineage>
</organism>
<name>A0A4R5UZC5_9BACT</name>
<protein>
    <submittedName>
        <fullName evidence="4">TetR/AcrR family transcriptional regulator</fullName>
    </submittedName>
</protein>
<feature type="domain" description="HTH tetR-type" evidence="3">
    <location>
        <begin position="8"/>
        <end position="67"/>
    </location>
</feature>
<dbReference type="AlphaFoldDB" id="A0A4R5UZC5"/>
<dbReference type="InterPro" id="IPR001647">
    <property type="entry name" value="HTH_TetR"/>
</dbReference>
<evidence type="ECO:0000313" key="4">
    <source>
        <dbReference type="EMBL" id="TDK44739.1"/>
    </source>
</evidence>
<gene>
    <name evidence="4" type="ORF">E1898_09180</name>
</gene>
<evidence type="ECO:0000256" key="2">
    <source>
        <dbReference type="PROSITE-ProRule" id="PRU00335"/>
    </source>
</evidence>
<reference evidence="4 5" key="1">
    <citation type="submission" date="2019-03" db="EMBL/GenBank/DDBJ databases">
        <title>Algoriphagus aquimaris sp. nov., isolated form marine sediment in Pohang, Korea.</title>
        <authorList>
            <person name="Kim J."/>
            <person name="Yoon S.-H."/>
            <person name="Lee S.-S."/>
        </authorList>
    </citation>
    <scope>NUCLEOTIDE SEQUENCE [LARGE SCALE GENOMIC DNA]</scope>
    <source>
        <strain evidence="4 5">F21</strain>
    </source>
</reference>
<feature type="DNA-binding region" description="H-T-H motif" evidence="2">
    <location>
        <begin position="30"/>
        <end position="49"/>
    </location>
</feature>
<keyword evidence="5" id="KW-1185">Reference proteome</keyword>
<dbReference type="Gene3D" id="1.10.357.10">
    <property type="entry name" value="Tetracycline Repressor, domain 2"/>
    <property type="match status" value="1"/>
</dbReference>
<evidence type="ECO:0000313" key="5">
    <source>
        <dbReference type="Proteomes" id="UP000295438"/>
    </source>
</evidence>
<dbReference type="Pfam" id="PF13972">
    <property type="entry name" value="TetR"/>
    <property type="match status" value="1"/>
</dbReference>
<evidence type="ECO:0000256" key="1">
    <source>
        <dbReference type="ARBA" id="ARBA00023125"/>
    </source>
</evidence>
<accession>A0A4R5UZC5</accession>
<dbReference type="SUPFAM" id="SSF46689">
    <property type="entry name" value="Homeodomain-like"/>
    <property type="match status" value="1"/>
</dbReference>
<dbReference type="InterPro" id="IPR025722">
    <property type="entry name" value="TetR"/>
</dbReference>
<dbReference type="EMBL" id="SMUW01000033">
    <property type="protein sequence ID" value="TDK44739.1"/>
    <property type="molecule type" value="Genomic_DNA"/>
</dbReference>
<evidence type="ECO:0000259" key="3">
    <source>
        <dbReference type="PROSITE" id="PS50977"/>
    </source>
</evidence>
<dbReference type="GO" id="GO:0003677">
    <property type="term" value="F:DNA binding"/>
    <property type="evidence" value="ECO:0007669"/>
    <property type="project" value="UniProtKB-UniRule"/>
</dbReference>
<comment type="caution">
    <text evidence="4">The sequence shown here is derived from an EMBL/GenBank/DDBJ whole genome shotgun (WGS) entry which is preliminary data.</text>
</comment>
<proteinExistence type="predicted"/>
<keyword evidence="1 2" id="KW-0238">DNA-binding</keyword>
<dbReference type="PROSITE" id="PS50977">
    <property type="entry name" value="HTH_TETR_2"/>
    <property type="match status" value="1"/>
</dbReference>